<dbReference type="EMBL" id="QNGE01001277">
    <property type="protein sequence ID" value="KAA3677955.1"/>
    <property type="molecule type" value="Genomic_DNA"/>
</dbReference>
<reference evidence="2 3" key="1">
    <citation type="journal article" date="2019" name="Gigascience">
        <title>Whole-genome sequence of the oriental lung fluke Paragonimus westermani.</title>
        <authorList>
            <person name="Oey H."/>
            <person name="Zakrzewski M."/>
            <person name="Narain K."/>
            <person name="Devi K.R."/>
            <person name="Agatsuma T."/>
            <person name="Nawaratna S."/>
            <person name="Gobert G.N."/>
            <person name="Jones M.K."/>
            <person name="Ragan M.A."/>
            <person name="McManus D.P."/>
            <person name="Krause L."/>
        </authorList>
    </citation>
    <scope>NUCLEOTIDE SEQUENCE [LARGE SCALE GENOMIC DNA]</scope>
    <source>
        <strain evidence="2 3">IND2009</strain>
    </source>
</reference>
<evidence type="ECO:0000313" key="2">
    <source>
        <dbReference type="EMBL" id="KAA3677955.1"/>
    </source>
</evidence>
<gene>
    <name evidence="2" type="ORF">DEA37_0006333</name>
</gene>
<evidence type="ECO:0000313" key="3">
    <source>
        <dbReference type="Proteomes" id="UP000324629"/>
    </source>
</evidence>
<comment type="caution">
    <text evidence="2">The sequence shown here is derived from an EMBL/GenBank/DDBJ whole genome shotgun (WGS) entry which is preliminary data.</text>
</comment>
<dbReference type="Proteomes" id="UP000324629">
    <property type="component" value="Unassembled WGS sequence"/>
</dbReference>
<accession>A0A5J4NQS1</accession>
<feature type="region of interest" description="Disordered" evidence="1">
    <location>
        <begin position="367"/>
        <end position="441"/>
    </location>
</feature>
<keyword evidence="3" id="KW-1185">Reference proteome</keyword>
<feature type="compositionally biased region" description="Polar residues" evidence="1">
    <location>
        <begin position="971"/>
        <end position="986"/>
    </location>
</feature>
<sequence length="1008" mass="112267">MWLHGRRVDSDCFVIPVHLHFRELCGVWTVRKLTSTPCESGDYYAGEYRLRPSVVPNTRLSPVRGSKCVSARMNNSDRLHAIHTRSTCMIRHVPVRHFDHPLPAPTPIKGHLPRHVRLHFTMTVLFRLADRPVKVHHKLVTFPQTAGTERSSSTKLSQHVSITPTLEIALREEPESDFVECVHIDEFSPSPLELIDYETSGRPGTIPTLTQTDYGLRTPWAVNQWEQTGNNQSMTLPRCVSSDQSIQNNHSPNMMYEVPNLSLRSRSSSRSTRQSDDLASLDDRYVRSLYTRQSELNAQLTRLNSELLHLVHEEWVLTGTLPEGYDDLRTLLGQNTQPLKGTSYPLPRQLIRRASTFSRGYVNPMRERRNTSLHSSSMVTSLHTRGKVESKTRYKPKTLSLHQPSYSAGDWTQTHRRPADSVSQEDLAATPTTADHTPTHENTAASICEAGIIADSQRHSSTRLPSYPAASMSPQPNILLTETSPEKTTDSTSTGASNADPGVTRLQREESELDISRAAAELKLRKLEVDFAVISQLHTVHKQRAAETKRDAYKVAYKANYRKMSRAQWSRCLSSRCNKVGVGQLRRSTSDTSIMEQMFLDESWAQLNAGSSNRPTVLGLYLLRAHSLPVFGMPMFSPNDLLECKNASGSRRLRTKALEFPGRKSLSGSTYLTDSKCDSSIRTASSAVRLPARLSLKSAHSAGEEPISPLCISADQSAVQGDCLVTIMCTQRVQLREAHDRGRRAVCNQDDKELNCGEAHSDSTRMKCICSCLSEKDALPNLVQYHPNTVEDWPTSVTVPSKVDGRGDEDEGVLSISDNDTEDDPSFSKVHRTKLVNRCRVNSLDSCKITLTGSPLHTNSSPVGSLSSEVYTQPAGKDKCRTARVGRTLDECLPEASKKGKRSSLISFSLLRRAVSRVASSKRTSVCQFAKSSQPLSSPKVLPSLLTRKQIKLKCCADRQHPLDNIVGNDLHTSQPSSLSLQPYNNSSSDVPSPSKLSWTQKIRYSAR</sequence>
<organism evidence="2 3">
    <name type="scientific">Paragonimus westermani</name>
    <dbReference type="NCBI Taxonomy" id="34504"/>
    <lineage>
        <taxon>Eukaryota</taxon>
        <taxon>Metazoa</taxon>
        <taxon>Spiralia</taxon>
        <taxon>Lophotrochozoa</taxon>
        <taxon>Platyhelminthes</taxon>
        <taxon>Trematoda</taxon>
        <taxon>Digenea</taxon>
        <taxon>Plagiorchiida</taxon>
        <taxon>Troglotremata</taxon>
        <taxon>Troglotrematidae</taxon>
        <taxon>Paragonimus</taxon>
    </lineage>
</organism>
<name>A0A5J4NQS1_9TREM</name>
<protein>
    <submittedName>
        <fullName evidence="2">Uncharacterized protein</fullName>
    </submittedName>
</protein>
<feature type="compositionally biased region" description="Polar residues" evidence="1">
    <location>
        <begin position="999"/>
        <end position="1008"/>
    </location>
</feature>
<feature type="compositionally biased region" description="Polar residues" evidence="1">
    <location>
        <begin position="472"/>
        <end position="483"/>
    </location>
</feature>
<feature type="compositionally biased region" description="Polar residues" evidence="1">
    <location>
        <begin position="372"/>
        <end position="383"/>
    </location>
</feature>
<dbReference type="AlphaFoldDB" id="A0A5J4NQS1"/>
<feature type="compositionally biased region" description="Polar residues" evidence="1">
    <location>
        <begin position="400"/>
        <end position="412"/>
    </location>
</feature>
<feature type="region of interest" description="Disordered" evidence="1">
    <location>
        <begin position="967"/>
        <end position="1008"/>
    </location>
</feature>
<feature type="compositionally biased region" description="Low complexity" evidence="1">
    <location>
        <begin position="987"/>
        <end position="998"/>
    </location>
</feature>
<evidence type="ECO:0000256" key="1">
    <source>
        <dbReference type="SAM" id="MobiDB-lite"/>
    </source>
</evidence>
<feature type="region of interest" description="Disordered" evidence="1">
    <location>
        <begin position="800"/>
        <end position="826"/>
    </location>
</feature>
<feature type="region of interest" description="Disordered" evidence="1">
    <location>
        <begin position="458"/>
        <end position="510"/>
    </location>
</feature>
<proteinExistence type="predicted"/>